<evidence type="ECO:0000256" key="2">
    <source>
        <dbReference type="SAM" id="SignalP"/>
    </source>
</evidence>
<gene>
    <name evidence="3" type="primary">acpA</name>
    <name evidence="3" type="ORF">LPC04_00465</name>
</gene>
<keyword evidence="2" id="KW-0732">Signal</keyword>
<feature type="chain" id="PRO_5040959843" evidence="2">
    <location>
        <begin position="26"/>
        <end position="722"/>
    </location>
</feature>
<name>A0A9X1YG20_9BURK</name>
<dbReference type="Proteomes" id="UP001139353">
    <property type="component" value="Unassembled WGS sequence"/>
</dbReference>
<evidence type="ECO:0000313" key="3">
    <source>
        <dbReference type="EMBL" id="MCK9684175.1"/>
    </source>
</evidence>
<feature type="signal peptide" evidence="2">
    <location>
        <begin position="1"/>
        <end position="25"/>
    </location>
</feature>
<proteinExistence type="predicted"/>
<keyword evidence="4" id="KW-1185">Reference proteome</keyword>
<keyword evidence="1" id="KW-0378">Hydrolase</keyword>
<dbReference type="PANTHER" id="PTHR31956">
    <property type="entry name" value="NON-SPECIFIC PHOSPHOLIPASE C4-RELATED"/>
    <property type="match status" value="1"/>
</dbReference>
<dbReference type="Gene3D" id="3.40.720.10">
    <property type="entry name" value="Alkaline Phosphatase, subunit A"/>
    <property type="match status" value="2"/>
</dbReference>
<dbReference type="CDD" id="cd16013">
    <property type="entry name" value="AcpA"/>
    <property type="match status" value="1"/>
</dbReference>
<evidence type="ECO:0000256" key="1">
    <source>
        <dbReference type="ARBA" id="ARBA00022801"/>
    </source>
</evidence>
<evidence type="ECO:0000313" key="4">
    <source>
        <dbReference type="Proteomes" id="UP001139353"/>
    </source>
</evidence>
<dbReference type="PANTHER" id="PTHR31956:SF1">
    <property type="entry name" value="NON-SPECIFIC PHOSPHOLIPASE C1"/>
    <property type="match status" value="1"/>
</dbReference>
<dbReference type="GO" id="GO:0003993">
    <property type="term" value="F:acid phosphatase activity"/>
    <property type="evidence" value="ECO:0007669"/>
    <property type="project" value="InterPro"/>
</dbReference>
<dbReference type="Pfam" id="PF04185">
    <property type="entry name" value="Phosphoesterase"/>
    <property type="match status" value="1"/>
</dbReference>
<dbReference type="SUPFAM" id="SSF53649">
    <property type="entry name" value="Alkaline phosphatase-like"/>
    <property type="match status" value="1"/>
</dbReference>
<dbReference type="EMBL" id="JAJLJH010000001">
    <property type="protein sequence ID" value="MCK9684175.1"/>
    <property type="molecule type" value="Genomic_DNA"/>
</dbReference>
<dbReference type="NCBIfam" id="TIGR03397">
    <property type="entry name" value="acid_phos_Burk"/>
    <property type="match status" value="1"/>
</dbReference>
<reference evidence="3" key="1">
    <citation type="submission" date="2021-11" db="EMBL/GenBank/DDBJ databases">
        <title>BS-T2-15 a new species belonging to the Comamonadaceae family isolated from the soil of a French oak forest.</title>
        <authorList>
            <person name="Mieszkin S."/>
            <person name="Alain K."/>
        </authorList>
    </citation>
    <scope>NUCLEOTIDE SEQUENCE</scope>
    <source>
        <strain evidence="3">BS-T2-15</strain>
    </source>
</reference>
<dbReference type="AlphaFoldDB" id="A0A9X1YG20"/>
<protein>
    <submittedName>
        <fullName evidence="3">Acid phosphatase</fullName>
    </submittedName>
</protein>
<dbReference type="InterPro" id="IPR007312">
    <property type="entry name" value="Phosphoesterase"/>
</dbReference>
<dbReference type="RefSeq" id="WP_275680209.1">
    <property type="nucleotide sequence ID" value="NZ_JAJLJH010000001.1"/>
</dbReference>
<sequence length="722" mass="76239">MARPLHLTPLAGALFAAFLSTGAAAASPEVSGVVMGVDGKLVVHAKVCIDHNGNARCDANEHAEFTDKQGRFKLFGKGPILAEVGKGATWVDPAAHTEGAVARPLVLRAPAGDAAGSRAVGPLSTELQAIVDATGKGGSPADAERQLRARLGLGDGDSAATAAATIDSLAIADPARRALLVAEQNAVMDRIASAVADSGRKDDLAAALASRLDLDRIANVVVIYAENRSFYNLFANFPGATGVAVAKDAKKKGAPAFAPQKDRDDSVLAKLPPAWGGLTAAGQPVTVTQAQTTNVLPNAPFQIDSPTPAWGTPALPNTIVTRDLYHRFYENQMQIDGGLNDKFAAWGDSGGTVMGYFDGSRTAMWKIARDYTLADRFFQGAFGGSYLNHQYLVCACMPVYPDADKSPAHPTIAILRTDADGKFTPDLALADNSPASALTGPPVFKKSGNLTPKDYLGDGTFHSVNTMQPPYQPSYNPPTPDDTAGLYANPLEPTTLPAQIGITIGDLLSGKGVAWTWYAGGWNAVTADRTKVYEAASGNFQSHHQPFNYYATLDPKTHAADRAAHLKDYDDLVADAAAGKLPPVAFYKPIGKDNEHPGYASLAEGDAHIADLIAKLQAGPQWSHMLVVVTYDENGGQWDEVAPPKGDLVGPGTRIPAVVISPFARRGFVDHTPYDTGSIDRFITHRWSLPVLPGLQLRDSSLEAHGLPPMGDLSAALELHAR</sequence>
<organism evidence="3 4">
    <name type="scientific">Scleromatobacter humisilvae</name>
    <dbReference type="NCBI Taxonomy" id="2897159"/>
    <lineage>
        <taxon>Bacteria</taxon>
        <taxon>Pseudomonadati</taxon>
        <taxon>Pseudomonadota</taxon>
        <taxon>Betaproteobacteria</taxon>
        <taxon>Burkholderiales</taxon>
        <taxon>Sphaerotilaceae</taxon>
        <taxon>Scleromatobacter</taxon>
    </lineage>
</organism>
<comment type="caution">
    <text evidence="3">The sequence shown here is derived from an EMBL/GenBank/DDBJ whole genome shotgun (WGS) entry which is preliminary data.</text>
</comment>
<dbReference type="InterPro" id="IPR017850">
    <property type="entry name" value="Alkaline_phosphatase_core_sf"/>
</dbReference>
<accession>A0A9X1YG20</accession>
<dbReference type="InterPro" id="IPR017768">
    <property type="entry name" value="AcpA"/>
</dbReference>